<sequence length="341" mass="39285">MKNISDFEMPLVLQDFLNYLLTIKGKSANTVQVYFYDLRVFFRFLKIHRKLVDKQIEFDEIDITDVDIAILKTVTLSDLYSFMSFVSSNRDNTAYARARKVASLRAFFNYLTNKAKLIDVNPTSELESPKIIKRLPRYLNVEESKDLLDSVNIVNSEYSARDYAILTIFLNCGLRLSELVGINLSNIKNNSLTVIGKGDKERSIPLNNACLQAIDDYMKVRPVNGVKDKNALFLSKRLQRISKESVQKIVKKYIKEAGLDPQRYSTHKLRHTAATLMYKYGKVDIRALQELLGHQSIATTEIYTHLDQEQLRDAVSRNPLNQLVSESRRNRKSLEDDISEE</sequence>
<comment type="similarity">
    <text evidence="3">Belongs to the 'phage' integrase family.</text>
</comment>
<dbReference type="AlphaFoldDB" id="A0A4U7JKQ2"/>
<dbReference type="GO" id="GO:0007059">
    <property type="term" value="P:chromosome segregation"/>
    <property type="evidence" value="ECO:0007669"/>
    <property type="project" value="UniProtKB-KW"/>
</dbReference>
<evidence type="ECO:0000256" key="6">
    <source>
        <dbReference type="ARBA" id="ARBA00022829"/>
    </source>
</evidence>
<evidence type="ECO:0000313" key="12">
    <source>
        <dbReference type="EMBL" id="QNU65272.1"/>
    </source>
</evidence>
<evidence type="ECO:0000256" key="9">
    <source>
        <dbReference type="ARBA" id="ARBA00023172"/>
    </source>
</evidence>
<dbReference type="InterPro" id="IPR010998">
    <property type="entry name" value="Integrase_recombinase_N"/>
</dbReference>
<dbReference type="GO" id="GO:0003677">
    <property type="term" value="F:DNA binding"/>
    <property type="evidence" value="ECO:0007669"/>
    <property type="project" value="UniProtKB-UniRule"/>
</dbReference>
<keyword evidence="4" id="KW-0963">Cytoplasm</keyword>
<dbReference type="Pfam" id="PF02899">
    <property type="entry name" value="Phage_int_SAM_1"/>
    <property type="match status" value="1"/>
</dbReference>
<evidence type="ECO:0000256" key="10">
    <source>
        <dbReference type="ARBA" id="ARBA00023306"/>
    </source>
</evidence>
<keyword evidence="10" id="KW-0131">Cell cycle</keyword>
<dbReference type="InterPro" id="IPR011010">
    <property type="entry name" value="DNA_brk_join_enz"/>
</dbReference>
<dbReference type="GO" id="GO:0015074">
    <property type="term" value="P:DNA integration"/>
    <property type="evidence" value="ECO:0007669"/>
    <property type="project" value="UniProtKB-KW"/>
</dbReference>
<dbReference type="GO" id="GO:0005737">
    <property type="term" value="C:cytoplasm"/>
    <property type="evidence" value="ECO:0007669"/>
    <property type="project" value="UniProtKB-SubCell"/>
</dbReference>
<comment type="subcellular location">
    <subcellularLocation>
        <location evidence="2">Cytoplasm</location>
    </subcellularLocation>
</comment>
<keyword evidence="13" id="KW-1185">Reference proteome</keyword>
<dbReference type="PROSITE" id="PS51898">
    <property type="entry name" value="TYR_RECOMBINASE"/>
    <property type="match status" value="1"/>
</dbReference>
<dbReference type="Pfam" id="PF00589">
    <property type="entry name" value="Phage_integrase"/>
    <property type="match status" value="1"/>
</dbReference>
<keyword evidence="6" id="KW-0159">Chromosome partition</keyword>
<dbReference type="InterPro" id="IPR004107">
    <property type="entry name" value="Integrase_SAM-like_N"/>
</dbReference>
<gene>
    <name evidence="12" type="ORF">EHE19_009975</name>
</gene>
<evidence type="ECO:0000256" key="4">
    <source>
        <dbReference type="ARBA" id="ARBA00022490"/>
    </source>
</evidence>
<dbReference type="GO" id="GO:0051301">
    <property type="term" value="P:cell division"/>
    <property type="evidence" value="ECO:0007669"/>
    <property type="project" value="UniProtKB-KW"/>
</dbReference>
<dbReference type="GO" id="GO:0006310">
    <property type="term" value="P:DNA recombination"/>
    <property type="evidence" value="ECO:0007669"/>
    <property type="project" value="UniProtKB-KW"/>
</dbReference>
<dbReference type="Proteomes" id="UP000306409">
    <property type="component" value="Chromosome"/>
</dbReference>
<dbReference type="InterPro" id="IPR050090">
    <property type="entry name" value="Tyrosine_recombinase_XerCD"/>
</dbReference>
<dbReference type="OrthoDB" id="283809at2"/>
<dbReference type="Gene3D" id="1.10.150.130">
    <property type="match status" value="1"/>
</dbReference>
<name>A0A4U7JKQ2_9FIRM</name>
<feature type="compositionally biased region" description="Basic and acidic residues" evidence="11">
    <location>
        <begin position="326"/>
        <end position="335"/>
    </location>
</feature>
<dbReference type="KEGG" id="rher:EHE19_009975"/>
<dbReference type="EMBL" id="CP061336">
    <property type="protein sequence ID" value="QNU65272.1"/>
    <property type="molecule type" value="Genomic_DNA"/>
</dbReference>
<evidence type="ECO:0000256" key="11">
    <source>
        <dbReference type="SAM" id="MobiDB-lite"/>
    </source>
</evidence>
<keyword evidence="9" id="KW-0233">DNA recombination</keyword>
<dbReference type="InterPro" id="IPR013762">
    <property type="entry name" value="Integrase-like_cat_sf"/>
</dbReference>
<protein>
    <submittedName>
        <fullName evidence="12">Tyrosine recombinase XerC</fullName>
    </submittedName>
</protein>
<dbReference type="PANTHER" id="PTHR30349:SF77">
    <property type="entry name" value="TYROSINE RECOMBINASE XERC"/>
    <property type="match status" value="1"/>
</dbReference>
<evidence type="ECO:0000256" key="7">
    <source>
        <dbReference type="ARBA" id="ARBA00022908"/>
    </source>
</evidence>
<keyword evidence="8" id="KW-0238">DNA-binding</keyword>
<evidence type="ECO:0000313" key="13">
    <source>
        <dbReference type="Proteomes" id="UP000306409"/>
    </source>
</evidence>
<evidence type="ECO:0000256" key="8">
    <source>
        <dbReference type="ARBA" id="ARBA00023125"/>
    </source>
</evidence>
<evidence type="ECO:0000256" key="1">
    <source>
        <dbReference type="ARBA" id="ARBA00003283"/>
    </source>
</evidence>
<dbReference type="PANTHER" id="PTHR30349">
    <property type="entry name" value="PHAGE INTEGRASE-RELATED"/>
    <property type="match status" value="1"/>
</dbReference>
<organism evidence="12 13">
    <name type="scientific">Ruminiclostridium herbifermentans</name>
    <dbReference type="NCBI Taxonomy" id="2488810"/>
    <lineage>
        <taxon>Bacteria</taxon>
        <taxon>Bacillati</taxon>
        <taxon>Bacillota</taxon>
        <taxon>Clostridia</taxon>
        <taxon>Eubacteriales</taxon>
        <taxon>Oscillospiraceae</taxon>
        <taxon>Ruminiclostridium</taxon>
    </lineage>
</organism>
<evidence type="ECO:0000256" key="3">
    <source>
        <dbReference type="ARBA" id="ARBA00008857"/>
    </source>
</evidence>
<dbReference type="RefSeq" id="WP_137696079.1">
    <property type="nucleotide sequence ID" value="NZ_CP061336.1"/>
</dbReference>
<dbReference type="InterPro" id="IPR002104">
    <property type="entry name" value="Integrase_catalytic"/>
</dbReference>
<reference evidence="12 13" key="1">
    <citation type="submission" date="2020-09" db="EMBL/GenBank/DDBJ databases">
        <title>Characterization and genome sequencing of Ruminiclostridium sp. nov. MA18.</title>
        <authorList>
            <person name="Rettenmaier R."/>
            <person name="Kowollik M.-L."/>
            <person name="Liebl W."/>
            <person name="Zverlov V."/>
        </authorList>
    </citation>
    <scope>NUCLEOTIDE SEQUENCE [LARGE SCALE GENOMIC DNA]</scope>
    <source>
        <strain evidence="12 13">MA18</strain>
    </source>
</reference>
<keyword evidence="7" id="KW-0229">DNA integration</keyword>
<proteinExistence type="inferred from homology"/>
<dbReference type="Gene3D" id="1.10.443.10">
    <property type="entry name" value="Intergrase catalytic core"/>
    <property type="match status" value="1"/>
</dbReference>
<keyword evidence="5" id="KW-0132">Cell division</keyword>
<dbReference type="PROSITE" id="PS51900">
    <property type="entry name" value="CB"/>
    <property type="match status" value="1"/>
</dbReference>
<feature type="region of interest" description="Disordered" evidence="11">
    <location>
        <begin position="322"/>
        <end position="341"/>
    </location>
</feature>
<dbReference type="InterPro" id="IPR044068">
    <property type="entry name" value="CB"/>
</dbReference>
<dbReference type="SUPFAM" id="SSF56349">
    <property type="entry name" value="DNA breaking-rejoining enzymes"/>
    <property type="match status" value="1"/>
</dbReference>
<evidence type="ECO:0000256" key="5">
    <source>
        <dbReference type="ARBA" id="ARBA00022618"/>
    </source>
</evidence>
<accession>A0A4U7JKQ2</accession>
<comment type="function">
    <text evidence="1">Site-specific tyrosine recombinase, which acts by catalyzing the cutting and rejoining of the recombining DNA molecules.</text>
</comment>
<evidence type="ECO:0000256" key="2">
    <source>
        <dbReference type="ARBA" id="ARBA00004496"/>
    </source>
</evidence>